<protein>
    <submittedName>
        <fullName evidence="1">Uncharacterized protein</fullName>
    </submittedName>
</protein>
<accession>A0A1I1GBX0</accession>
<sequence>MSCVTFYHSSLRDDRIVGLALSAPGTGAEWIGPAIGYR</sequence>
<reference evidence="2" key="1">
    <citation type="submission" date="2016-10" db="EMBL/GenBank/DDBJ databases">
        <authorList>
            <person name="Varghese N."/>
            <person name="Submissions S."/>
        </authorList>
    </citation>
    <scope>NUCLEOTIDE SEQUENCE [LARGE SCALE GENOMIC DNA]</scope>
    <source>
        <strain evidence="2">DSM 13078</strain>
    </source>
</reference>
<evidence type="ECO:0000313" key="2">
    <source>
        <dbReference type="Proteomes" id="UP000199161"/>
    </source>
</evidence>
<dbReference type="AlphaFoldDB" id="A0A1I1GBX0"/>
<gene>
    <name evidence="1" type="ORF">SAMN05444422_104100</name>
</gene>
<name>A0A1I1GBX0_NATHA</name>
<proteinExistence type="predicted"/>
<organism evidence="1 2">
    <name type="scientific">Natronobacterium haloterrestre</name>
    <name type="common">Halobiforma haloterrestris</name>
    <dbReference type="NCBI Taxonomy" id="148448"/>
    <lineage>
        <taxon>Archaea</taxon>
        <taxon>Methanobacteriati</taxon>
        <taxon>Methanobacteriota</taxon>
        <taxon>Stenosarchaea group</taxon>
        <taxon>Halobacteria</taxon>
        <taxon>Halobacteriales</taxon>
        <taxon>Natrialbaceae</taxon>
        <taxon>Natronobacterium</taxon>
    </lineage>
</organism>
<keyword evidence="2" id="KW-1185">Reference proteome</keyword>
<evidence type="ECO:0000313" key="1">
    <source>
        <dbReference type="EMBL" id="SFC06670.1"/>
    </source>
</evidence>
<dbReference type="EMBL" id="FOKW01000004">
    <property type="protein sequence ID" value="SFC06670.1"/>
    <property type="molecule type" value="Genomic_DNA"/>
</dbReference>
<dbReference type="Proteomes" id="UP000199161">
    <property type="component" value="Unassembled WGS sequence"/>
</dbReference>